<accession>A0ABP6ZY65</accession>
<reference evidence="4" key="1">
    <citation type="journal article" date="2019" name="Int. J. Syst. Evol. Microbiol.">
        <title>The Global Catalogue of Microorganisms (GCM) 10K type strain sequencing project: providing services to taxonomists for standard genome sequencing and annotation.</title>
        <authorList>
            <consortium name="The Broad Institute Genomics Platform"/>
            <consortium name="The Broad Institute Genome Sequencing Center for Infectious Disease"/>
            <person name="Wu L."/>
            <person name="Ma J."/>
        </authorList>
    </citation>
    <scope>NUCLEOTIDE SEQUENCE [LARGE SCALE GENOMIC DNA]</scope>
    <source>
        <strain evidence="4">JCM 16902</strain>
    </source>
</reference>
<dbReference type="Pfam" id="PF18755">
    <property type="entry name" value="RAMA"/>
    <property type="match status" value="1"/>
</dbReference>
<dbReference type="PANTHER" id="PTHR35149">
    <property type="entry name" value="SLL5132 PROTEIN"/>
    <property type="match status" value="1"/>
</dbReference>
<evidence type="ECO:0000313" key="3">
    <source>
        <dbReference type="EMBL" id="GAA3621721.1"/>
    </source>
</evidence>
<evidence type="ECO:0000259" key="1">
    <source>
        <dbReference type="Pfam" id="PF03235"/>
    </source>
</evidence>
<sequence length="720" mass="81769">MSATGISVEKVFSGKSYGVGYFQRSYAWERPQVERLVQDLSAKFNAQWDPSHTEAKVRNYEPYFLGSVITYQEDGQRYLADGQQRMITLLLLLIGLHRLTEHREDGPDLNAELRTLIRGDTSMGRSFAVRVEDYERCFESLLNNQRFSVDGVSADVRRVWEASNEVLKACRDAIQEDALIYFGVWLLRRVSLVEIDAGGPERGQELYVLMNDRGVRLTALDLLKDYLLAGAPDDSGKLDRQWQGMVRALTAVDKNAPLDYVRTVLRSQYAHLVPVDESVRSIEDAPHEWLYRHRAILLGSRRASHTELFTQWLEPRYDSYTNLLRAATTLDEHLSTVWFNEYNGLSRQFDLVIAAVRIDDSPPTVLRKARLVANYIDLFVVTQGVMGRPYTQAELDEEVRDLMPAVRESHTIDGLSDVLGRAAVGKYAAFSSVAELQYKEGSNRSFVAYFLARLTGWMHREIGHDVDVQKYLERPDEGRPYEIEHLFTKRTDAYAAEGLSKNEIRQLRGKVGGLVLLPGSENASFGGDLLDNKIETYKLYNWLAASLAPSVYTGHGKVAFNKFLNKYGWKDRFHPYDPQVRLADLIRERGALYREMAEQAWSAAELGLKLPSVADPVPSPRQVGGKRVKLADLLRAGLVMPDERLTGERRRRQYRGTLLGDGRIRTETGGCFESPNHAAIDVRNVKSENGWTFWQVTESGETLDALRSRYRALQEGQRAG</sequence>
<comment type="caution">
    <text evidence="3">The sequence shown here is derived from an EMBL/GenBank/DDBJ whole genome shotgun (WGS) entry which is preliminary data.</text>
</comment>
<feature type="domain" description="GmrSD restriction endonucleases N-terminal" evidence="1">
    <location>
        <begin position="9"/>
        <end position="227"/>
    </location>
</feature>
<dbReference type="EMBL" id="BAAAZO010000008">
    <property type="protein sequence ID" value="GAA3621721.1"/>
    <property type="molecule type" value="Genomic_DNA"/>
</dbReference>
<dbReference type="Proteomes" id="UP001501074">
    <property type="component" value="Unassembled WGS sequence"/>
</dbReference>
<feature type="domain" description="RAMA" evidence="2">
    <location>
        <begin position="618"/>
        <end position="712"/>
    </location>
</feature>
<evidence type="ECO:0000313" key="4">
    <source>
        <dbReference type="Proteomes" id="UP001501074"/>
    </source>
</evidence>
<name>A0ABP6ZY65_9ACTN</name>
<proteinExistence type="predicted"/>
<organism evidence="3 4">
    <name type="scientific">Kineosporia mesophila</name>
    <dbReference type="NCBI Taxonomy" id="566012"/>
    <lineage>
        <taxon>Bacteria</taxon>
        <taxon>Bacillati</taxon>
        <taxon>Actinomycetota</taxon>
        <taxon>Actinomycetes</taxon>
        <taxon>Kineosporiales</taxon>
        <taxon>Kineosporiaceae</taxon>
        <taxon>Kineosporia</taxon>
    </lineage>
</organism>
<gene>
    <name evidence="3" type="ORF">GCM10022223_43270</name>
</gene>
<dbReference type="Pfam" id="PF03235">
    <property type="entry name" value="GmrSD_N"/>
    <property type="match status" value="1"/>
</dbReference>
<dbReference type="PANTHER" id="PTHR35149:SF1">
    <property type="entry name" value="DUF5655 DOMAIN-CONTAINING PROTEIN"/>
    <property type="match status" value="1"/>
</dbReference>
<keyword evidence="4" id="KW-1185">Reference proteome</keyword>
<protein>
    <submittedName>
        <fullName evidence="3">DUF262 domain-containing protein</fullName>
    </submittedName>
</protein>
<evidence type="ECO:0000259" key="2">
    <source>
        <dbReference type="Pfam" id="PF18755"/>
    </source>
</evidence>
<dbReference type="InterPro" id="IPR040843">
    <property type="entry name" value="RAMA"/>
</dbReference>
<dbReference type="InterPro" id="IPR004919">
    <property type="entry name" value="GmrSD_N"/>
</dbReference>